<proteinExistence type="predicted"/>
<dbReference type="EMBL" id="WNKS01000001">
    <property type="protein sequence ID" value="MTV29589.1"/>
    <property type="molecule type" value="Genomic_DNA"/>
</dbReference>
<dbReference type="InterPro" id="IPR010602">
    <property type="entry name" value="DUF1186"/>
</dbReference>
<dbReference type="AlphaFoldDB" id="A0A6N8DH65"/>
<organism evidence="1 2">
    <name type="scientific">Rhodoblastus acidophilus</name>
    <name type="common">Rhodopseudomonas acidophila</name>
    <dbReference type="NCBI Taxonomy" id="1074"/>
    <lineage>
        <taxon>Bacteria</taxon>
        <taxon>Pseudomonadati</taxon>
        <taxon>Pseudomonadota</taxon>
        <taxon>Alphaproteobacteria</taxon>
        <taxon>Hyphomicrobiales</taxon>
        <taxon>Rhodoblastaceae</taxon>
        <taxon>Rhodoblastus</taxon>
    </lineage>
</organism>
<dbReference type="InterPro" id="IPR004027">
    <property type="entry name" value="SEC_C_motif"/>
</dbReference>
<sequence length="280" mass="30951">MDLVKIALDDLSGAETFPLDALMTLRQRWSEARDPLLSALNAYASGADRSPENASQAFFGLHLLAEKRDAAAFAPLVSVALEGEPLYDMIGDGATETLPSLLISLCDGDFAALRKLVETPEADEWARVAAIEALCWFTHKGEIPAEETRENFTNWFETLLPRETHVVWYGMQTGVALLGFGDMEPLVARAFRQKLVDNTILAFEDFQDDLRAARADRDGFFKERGLQPIEDAVAALEVFDVDEEDFAPAPAENKFRNVGRNDPCPCGSGKKFKKCCLGKE</sequence>
<accession>A0A6N8DH65</accession>
<reference evidence="1 2" key="1">
    <citation type="submission" date="2019-11" db="EMBL/GenBank/DDBJ databases">
        <title>Whole-genome sequence of a Rhodoblastus acidophilus DSM 142.</title>
        <authorList>
            <person name="Kyndt J.A."/>
            <person name="Meyer T.E."/>
        </authorList>
    </citation>
    <scope>NUCLEOTIDE SEQUENCE [LARGE SCALE GENOMIC DNA]</scope>
    <source>
        <strain evidence="1 2">DSM 142</strain>
    </source>
</reference>
<dbReference type="Proteomes" id="UP000439113">
    <property type="component" value="Unassembled WGS sequence"/>
</dbReference>
<comment type="caution">
    <text evidence="1">The sequence shown here is derived from an EMBL/GenBank/DDBJ whole genome shotgun (WGS) entry which is preliminary data.</text>
</comment>
<evidence type="ECO:0000313" key="2">
    <source>
        <dbReference type="Proteomes" id="UP000439113"/>
    </source>
</evidence>
<evidence type="ECO:0000313" key="1">
    <source>
        <dbReference type="EMBL" id="MTV29589.1"/>
    </source>
</evidence>
<dbReference type="Pfam" id="PF06685">
    <property type="entry name" value="DUF1186"/>
    <property type="match status" value="1"/>
</dbReference>
<name>A0A6N8DH65_RHOAC</name>
<gene>
    <name evidence="1" type="ORF">GJ654_01130</name>
</gene>
<dbReference type="OrthoDB" id="1551443at2"/>
<dbReference type="SUPFAM" id="SSF103642">
    <property type="entry name" value="Sec-C motif"/>
    <property type="match status" value="1"/>
</dbReference>
<dbReference type="RefSeq" id="WP_155444501.1">
    <property type="nucleotide sequence ID" value="NZ_JAOQNR010000001.1"/>
</dbReference>
<dbReference type="Gene3D" id="3.10.450.50">
    <property type="match status" value="1"/>
</dbReference>
<protein>
    <submittedName>
        <fullName evidence="1">DUF1186 domain-containing protein</fullName>
    </submittedName>
</protein>
<dbReference type="Pfam" id="PF02810">
    <property type="entry name" value="SEC-C"/>
    <property type="match status" value="1"/>
</dbReference>